<keyword evidence="4 8" id="KW-0479">Metal-binding</keyword>
<accession>A0ABW5NZ69</accession>
<dbReference type="InterPro" id="IPR036909">
    <property type="entry name" value="Cyt_c-like_dom_sf"/>
</dbReference>
<dbReference type="InterPro" id="IPR009056">
    <property type="entry name" value="Cyt_c-like_dom"/>
</dbReference>
<feature type="chain" id="PRO_5045183256" evidence="9">
    <location>
        <begin position="26"/>
        <end position="227"/>
    </location>
</feature>
<name>A0ABW5NZ69_9DEIO</name>
<feature type="signal peptide" evidence="9">
    <location>
        <begin position="1"/>
        <end position="25"/>
    </location>
</feature>
<dbReference type="RefSeq" id="WP_386842788.1">
    <property type="nucleotide sequence ID" value="NZ_JBHUMK010000010.1"/>
</dbReference>
<dbReference type="PANTHER" id="PTHR33751">
    <property type="entry name" value="CBB3-TYPE CYTOCHROME C OXIDASE SUBUNIT FIXP"/>
    <property type="match status" value="1"/>
</dbReference>
<reference evidence="12" key="1">
    <citation type="journal article" date="2019" name="Int. J. Syst. Evol. Microbiol.">
        <title>The Global Catalogue of Microorganisms (GCM) 10K type strain sequencing project: providing services to taxonomists for standard genome sequencing and annotation.</title>
        <authorList>
            <consortium name="The Broad Institute Genomics Platform"/>
            <consortium name="The Broad Institute Genome Sequencing Center for Infectious Disease"/>
            <person name="Wu L."/>
            <person name="Ma J."/>
        </authorList>
    </citation>
    <scope>NUCLEOTIDE SEQUENCE [LARGE SCALE GENOMIC DNA]</scope>
    <source>
        <strain evidence="12">KCTC 33842</strain>
    </source>
</reference>
<evidence type="ECO:0000313" key="12">
    <source>
        <dbReference type="Proteomes" id="UP001597475"/>
    </source>
</evidence>
<dbReference type="EMBL" id="JBHUMK010000010">
    <property type="protein sequence ID" value="MFD2608351.1"/>
    <property type="molecule type" value="Genomic_DNA"/>
</dbReference>
<evidence type="ECO:0000256" key="7">
    <source>
        <dbReference type="ARBA" id="ARBA00023004"/>
    </source>
</evidence>
<evidence type="ECO:0000313" key="11">
    <source>
        <dbReference type="EMBL" id="MFD2608351.1"/>
    </source>
</evidence>
<dbReference type="Proteomes" id="UP001597475">
    <property type="component" value="Unassembled WGS sequence"/>
</dbReference>
<feature type="domain" description="Cytochrome c" evidence="10">
    <location>
        <begin position="133"/>
        <end position="226"/>
    </location>
</feature>
<dbReference type="PROSITE" id="PS51007">
    <property type="entry name" value="CYTC"/>
    <property type="match status" value="2"/>
</dbReference>
<keyword evidence="2" id="KW-0813">Transport</keyword>
<evidence type="ECO:0000256" key="4">
    <source>
        <dbReference type="ARBA" id="ARBA00022723"/>
    </source>
</evidence>
<evidence type="ECO:0000256" key="8">
    <source>
        <dbReference type="PROSITE-ProRule" id="PRU00433"/>
    </source>
</evidence>
<organism evidence="11 12">
    <name type="scientific">Deinococcus taklimakanensis</name>
    <dbReference type="NCBI Taxonomy" id="536443"/>
    <lineage>
        <taxon>Bacteria</taxon>
        <taxon>Thermotogati</taxon>
        <taxon>Deinococcota</taxon>
        <taxon>Deinococci</taxon>
        <taxon>Deinococcales</taxon>
        <taxon>Deinococcaceae</taxon>
        <taxon>Deinococcus</taxon>
    </lineage>
</organism>
<dbReference type="SUPFAM" id="SSF46626">
    <property type="entry name" value="Cytochrome c"/>
    <property type="match status" value="2"/>
</dbReference>
<dbReference type="InterPro" id="IPR050597">
    <property type="entry name" value="Cytochrome_c_Oxidase_Subunit"/>
</dbReference>
<dbReference type="InterPro" id="IPR024167">
    <property type="entry name" value="Cytochrome_c4-like"/>
</dbReference>
<dbReference type="PANTHER" id="PTHR33751:SF9">
    <property type="entry name" value="CYTOCHROME C4"/>
    <property type="match status" value="1"/>
</dbReference>
<proteinExistence type="predicted"/>
<keyword evidence="7 8" id="KW-0408">Iron</keyword>
<evidence type="ECO:0000259" key="10">
    <source>
        <dbReference type="PROSITE" id="PS51007"/>
    </source>
</evidence>
<keyword evidence="6" id="KW-0249">Electron transport</keyword>
<evidence type="ECO:0000256" key="6">
    <source>
        <dbReference type="ARBA" id="ARBA00022982"/>
    </source>
</evidence>
<dbReference type="Pfam" id="PF00034">
    <property type="entry name" value="Cytochrom_C"/>
    <property type="match status" value="2"/>
</dbReference>
<dbReference type="PIRSF" id="PIRSF000005">
    <property type="entry name" value="Cytochrome_c4"/>
    <property type="match status" value="1"/>
</dbReference>
<keyword evidence="9" id="KW-0732">Signal</keyword>
<dbReference type="Gene3D" id="1.10.760.10">
    <property type="entry name" value="Cytochrome c-like domain"/>
    <property type="match status" value="2"/>
</dbReference>
<protein>
    <submittedName>
        <fullName evidence="11">C-type cytochrome</fullName>
    </submittedName>
</protein>
<evidence type="ECO:0000256" key="2">
    <source>
        <dbReference type="ARBA" id="ARBA00022448"/>
    </source>
</evidence>
<sequence length="227" mass="23510">MNRSVRRSLPLFLFVSVTAAPFVLAQAGTPPAGNPLALKAGPPNAARGAKLAAASCQGCHGPGGRSTQSGVPGLAGQVPSYLKLQLPAFRAKLRPSPVMQQVAGKLSDQDIVDLSAYYSAQKVGAAWPVTNAALRAKGEKLFNSGDAARNIIACAVCHGGNGRGLDAHGIASVTNLAPKYAGTVLYEFRDTPSFGGLTHPEAMRIALKPMTNADMNAVIAYISSMQK</sequence>
<comment type="caution">
    <text evidence="11">The sequence shown here is derived from an EMBL/GenBank/DDBJ whole genome shotgun (WGS) entry which is preliminary data.</text>
</comment>
<comment type="subcellular location">
    <subcellularLocation>
        <location evidence="1">Periplasm</location>
    </subcellularLocation>
</comment>
<evidence type="ECO:0000256" key="5">
    <source>
        <dbReference type="ARBA" id="ARBA00022764"/>
    </source>
</evidence>
<evidence type="ECO:0000256" key="3">
    <source>
        <dbReference type="ARBA" id="ARBA00022617"/>
    </source>
</evidence>
<evidence type="ECO:0000256" key="1">
    <source>
        <dbReference type="ARBA" id="ARBA00004418"/>
    </source>
</evidence>
<keyword evidence="3 8" id="KW-0349">Heme</keyword>
<keyword evidence="12" id="KW-1185">Reference proteome</keyword>
<gene>
    <name evidence="11" type="ORF">ACFSR9_02715</name>
</gene>
<feature type="domain" description="Cytochrome c" evidence="10">
    <location>
        <begin position="43"/>
        <end position="122"/>
    </location>
</feature>
<evidence type="ECO:0000256" key="9">
    <source>
        <dbReference type="SAM" id="SignalP"/>
    </source>
</evidence>
<keyword evidence="5" id="KW-0574">Periplasm</keyword>